<accession>A0A1Z9Z0Y8</accession>
<dbReference type="Proteomes" id="UP000196536">
    <property type="component" value="Unassembled WGS sequence"/>
</dbReference>
<dbReference type="EMBL" id="NEXX01000001">
    <property type="protein sequence ID" value="OUY08124.1"/>
    <property type="molecule type" value="Genomic_DNA"/>
</dbReference>
<feature type="transmembrane region" description="Helical" evidence="1">
    <location>
        <begin position="59"/>
        <end position="79"/>
    </location>
</feature>
<dbReference type="AlphaFoldDB" id="A0A1Z9Z0Y8"/>
<sequence>MKSFGILMSFLGCISLYLCHPNQTLLKQHLAAWMRYIGAFILIFGLLILLYALPKHVAVFVWMAIITVMWCLLPFIALFKRYTAHEIEK</sequence>
<evidence type="ECO:0000313" key="3">
    <source>
        <dbReference type="Proteomes" id="UP000196536"/>
    </source>
</evidence>
<evidence type="ECO:0000256" key="1">
    <source>
        <dbReference type="SAM" id="Phobius"/>
    </source>
</evidence>
<feature type="transmembrane region" description="Helical" evidence="1">
    <location>
        <begin position="33"/>
        <end position="53"/>
    </location>
</feature>
<proteinExistence type="predicted"/>
<evidence type="ECO:0008006" key="4">
    <source>
        <dbReference type="Google" id="ProtNLM"/>
    </source>
</evidence>
<name>A0A1Z9Z0Y8_9GAMM</name>
<comment type="caution">
    <text evidence="2">The sequence shown here is derived from an EMBL/GenBank/DDBJ whole genome shotgun (WGS) entry which is preliminary data.</text>
</comment>
<organism evidence="2 3">
    <name type="scientific">Acinetobacter populi</name>
    <dbReference type="NCBI Taxonomy" id="1582270"/>
    <lineage>
        <taxon>Bacteria</taxon>
        <taxon>Pseudomonadati</taxon>
        <taxon>Pseudomonadota</taxon>
        <taxon>Gammaproteobacteria</taxon>
        <taxon>Moraxellales</taxon>
        <taxon>Moraxellaceae</taxon>
        <taxon>Acinetobacter</taxon>
    </lineage>
</organism>
<feature type="transmembrane region" description="Helical" evidence="1">
    <location>
        <begin position="6"/>
        <end position="26"/>
    </location>
</feature>
<keyword evidence="3" id="KW-1185">Reference proteome</keyword>
<evidence type="ECO:0000313" key="2">
    <source>
        <dbReference type="EMBL" id="OUY08124.1"/>
    </source>
</evidence>
<keyword evidence="1" id="KW-0472">Membrane</keyword>
<dbReference type="OrthoDB" id="6713307at2"/>
<gene>
    <name evidence="2" type="ORF">CAP51_00425</name>
</gene>
<reference evidence="2 3" key="1">
    <citation type="submission" date="2017-05" db="EMBL/GenBank/DDBJ databases">
        <title>Acinetobacter populi ANC 5415 (= PBJ7), whole genome shotgun sequencing project.</title>
        <authorList>
            <person name="Nemec A."/>
            <person name="Radolfova-Krizova L."/>
        </authorList>
    </citation>
    <scope>NUCLEOTIDE SEQUENCE [LARGE SCALE GENOMIC DNA]</scope>
    <source>
        <strain evidence="2 3">PBJ7</strain>
    </source>
</reference>
<keyword evidence="1" id="KW-0812">Transmembrane</keyword>
<protein>
    <recommendedName>
        <fullName evidence="4">DUF3325 domain-containing protein</fullName>
    </recommendedName>
</protein>
<keyword evidence="1" id="KW-1133">Transmembrane helix</keyword>